<dbReference type="InterPro" id="IPR050197">
    <property type="entry name" value="Aldolase_class_II_sugar_metab"/>
</dbReference>
<dbReference type="Proteomes" id="UP000070250">
    <property type="component" value="Chromosome"/>
</dbReference>
<dbReference type="AlphaFoldDB" id="A0A127F9T3"/>
<dbReference type="GO" id="GO:0008738">
    <property type="term" value="F:L-fuculose-phosphate aldolase activity"/>
    <property type="evidence" value="ECO:0007669"/>
    <property type="project" value="UniProtKB-EC"/>
</dbReference>
<evidence type="ECO:0000313" key="5">
    <source>
        <dbReference type="Proteomes" id="UP000070250"/>
    </source>
</evidence>
<dbReference type="InterPro" id="IPR036409">
    <property type="entry name" value="Aldolase_II/adducin_N_sf"/>
</dbReference>
<dbReference type="GO" id="GO:0019323">
    <property type="term" value="P:pentose catabolic process"/>
    <property type="evidence" value="ECO:0007669"/>
    <property type="project" value="TreeGrafter"/>
</dbReference>
<keyword evidence="5" id="KW-1185">Reference proteome</keyword>
<dbReference type="PANTHER" id="PTHR22789:SF0">
    <property type="entry name" value="3-OXO-TETRONATE 4-PHOSPHATE DECARBOXYLASE-RELATED"/>
    <property type="match status" value="1"/>
</dbReference>
<protein>
    <submittedName>
        <fullName evidence="4">L-fuculose-phosphate aldolase</fullName>
        <ecNumber evidence="4">4.1.2.17</ecNumber>
    </submittedName>
</protein>
<keyword evidence="2 4" id="KW-0456">Lyase</keyword>
<dbReference type="SMART" id="SM01007">
    <property type="entry name" value="Aldolase_II"/>
    <property type="match status" value="1"/>
</dbReference>
<reference evidence="4 5" key="1">
    <citation type="submission" date="2015-06" db="EMBL/GenBank/DDBJ databases">
        <title>A Comprehensive Approach to Explore the Metabolic and Phylogenetic Diversity of Bacterial Steroid Degradation in the Environment: Testosterone as an Example.</title>
        <authorList>
            <person name="Yang F.-C."/>
            <person name="Chen Y.-L."/>
            <person name="Yu C.-P."/>
            <person name="Tang S.-L."/>
            <person name="Wang P.-H."/>
            <person name="Ismail W."/>
            <person name="Wang C.-H."/>
            <person name="Yang C.-Y."/>
            <person name="Chiang Y.-R."/>
        </authorList>
    </citation>
    <scope>NUCLEOTIDE SEQUENCE [LARGE SCALE GENOMIC DNA]</scope>
    <source>
        <strain evidence="4 5">DSM 18526</strain>
    </source>
</reference>
<dbReference type="KEGG" id="sdf:ACG33_08705"/>
<dbReference type="STRING" id="465721.ACG33_08705"/>
<evidence type="ECO:0000313" key="4">
    <source>
        <dbReference type="EMBL" id="AMN47173.1"/>
    </source>
</evidence>
<dbReference type="Gene3D" id="3.40.225.10">
    <property type="entry name" value="Class II aldolase/adducin N-terminal domain"/>
    <property type="match status" value="1"/>
</dbReference>
<dbReference type="RefSeq" id="WP_066920421.1">
    <property type="nucleotide sequence ID" value="NZ_CP011971.1"/>
</dbReference>
<dbReference type="PANTHER" id="PTHR22789">
    <property type="entry name" value="FUCULOSE PHOSPHATE ALDOLASE"/>
    <property type="match status" value="1"/>
</dbReference>
<sequence>MTITRGEELRTAICAGARSLYAAGLAPGKSGNVSARLGDGLLITPSGVPYPAMQPEDIVELDGAGSVRAGRYRPSTELPLHQAIYAAHPTVQAIVHTHSPHATALSCARRSLPAFHYMIAVAGGSEVRCADYATFGSEQLAAYALGALEDRKAVLLANHGVVGVGEDLEEALNIAVEIENLARQYLLLLAAHLEPIVLDTAEMQRVHAQFADYGYTR</sequence>
<feature type="domain" description="Class II aldolase/adducin N-terminal" evidence="3">
    <location>
        <begin position="11"/>
        <end position="186"/>
    </location>
</feature>
<gene>
    <name evidence="4" type="ORF">ACG33_08705</name>
</gene>
<dbReference type="EC" id="4.1.2.17" evidence="4"/>
<proteinExistence type="predicted"/>
<dbReference type="PATRIC" id="fig|465721.4.peg.1850"/>
<dbReference type="Pfam" id="PF00596">
    <property type="entry name" value="Aldolase_II"/>
    <property type="match status" value="1"/>
</dbReference>
<name>A0A127F9T3_STEDE</name>
<evidence type="ECO:0000259" key="3">
    <source>
        <dbReference type="SMART" id="SM01007"/>
    </source>
</evidence>
<dbReference type="EMBL" id="CP011971">
    <property type="protein sequence ID" value="AMN47173.1"/>
    <property type="molecule type" value="Genomic_DNA"/>
</dbReference>
<dbReference type="SUPFAM" id="SSF53639">
    <property type="entry name" value="AraD/HMP-PK domain-like"/>
    <property type="match status" value="1"/>
</dbReference>
<dbReference type="GO" id="GO:0005829">
    <property type="term" value="C:cytosol"/>
    <property type="evidence" value="ECO:0007669"/>
    <property type="project" value="TreeGrafter"/>
</dbReference>
<evidence type="ECO:0000256" key="1">
    <source>
        <dbReference type="ARBA" id="ARBA00022723"/>
    </source>
</evidence>
<evidence type="ECO:0000256" key="2">
    <source>
        <dbReference type="ARBA" id="ARBA00023239"/>
    </source>
</evidence>
<organism evidence="4 5">
    <name type="scientific">Steroidobacter denitrificans</name>
    <dbReference type="NCBI Taxonomy" id="465721"/>
    <lineage>
        <taxon>Bacteria</taxon>
        <taxon>Pseudomonadati</taxon>
        <taxon>Pseudomonadota</taxon>
        <taxon>Gammaproteobacteria</taxon>
        <taxon>Steroidobacterales</taxon>
        <taxon>Steroidobacteraceae</taxon>
        <taxon>Steroidobacter</taxon>
    </lineage>
</organism>
<accession>A0A127F9T3</accession>
<keyword evidence="1" id="KW-0479">Metal-binding</keyword>
<dbReference type="GO" id="GO:0046872">
    <property type="term" value="F:metal ion binding"/>
    <property type="evidence" value="ECO:0007669"/>
    <property type="project" value="UniProtKB-KW"/>
</dbReference>
<dbReference type="OrthoDB" id="5500703at2"/>
<dbReference type="InterPro" id="IPR001303">
    <property type="entry name" value="Aldolase_II/adducin_N"/>
</dbReference>